<dbReference type="EMBL" id="SOSA01000071">
    <property type="protein sequence ID" value="THC97551.1"/>
    <property type="molecule type" value="Genomic_DNA"/>
</dbReference>
<comment type="caution">
    <text evidence="1">The sequence shown here is derived from an EMBL/GenBank/DDBJ whole genome shotgun (WGS) entry which is preliminary data.</text>
</comment>
<reference evidence="1 2" key="1">
    <citation type="submission" date="2019-03" db="EMBL/GenBank/DDBJ databases">
        <title>The genome sequence of a newly discovered highly antifungal drug resistant Aspergillus species, Aspergillus tanneri NIH 1004.</title>
        <authorList>
            <person name="Mounaud S."/>
            <person name="Singh I."/>
            <person name="Joardar V."/>
            <person name="Pakala S."/>
            <person name="Pakala S."/>
            <person name="Venepally P."/>
            <person name="Hoover J."/>
            <person name="Nierman W."/>
            <person name="Chung J."/>
            <person name="Losada L."/>
        </authorList>
    </citation>
    <scope>NUCLEOTIDE SEQUENCE [LARGE SCALE GENOMIC DNA]</scope>
    <source>
        <strain evidence="1 2">NIH1004</strain>
    </source>
</reference>
<dbReference type="Proteomes" id="UP000308092">
    <property type="component" value="Unassembled WGS sequence"/>
</dbReference>
<dbReference type="AlphaFoldDB" id="A0A4S3JTX3"/>
<evidence type="ECO:0000313" key="2">
    <source>
        <dbReference type="Proteomes" id="UP000308092"/>
    </source>
</evidence>
<accession>A0A4S3JTX3</accession>
<name>A0A4S3JTX3_9EURO</name>
<dbReference type="VEuPathDB" id="FungiDB:EYZ11_002974"/>
<protein>
    <submittedName>
        <fullName evidence="1">Uncharacterized protein</fullName>
    </submittedName>
</protein>
<evidence type="ECO:0000313" key="1">
    <source>
        <dbReference type="EMBL" id="THC97551.1"/>
    </source>
</evidence>
<sequence>MAYDDTQDKIGGWEGQEEAVQLEGRRSLCGTLCICLMPQA</sequence>
<gene>
    <name evidence="1" type="ORF">EYZ11_002974</name>
</gene>
<proteinExistence type="predicted"/>
<organism evidence="1 2">
    <name type="scientific">Aspergillus tanneri</name>
    <dbReference type="NCBI Taxonomy" id="1220188"/>
    <lineage>
        <taxon>Eukaryota</taxon>
        <taxon>Fungi</taxon>
        <taxon>Dikarya</taxon>
        <taxon>Ascomycota</taxon>
        <taxon>Pezizomycotina</taxon>
        <taxon>Eurotiomycetes</taxon>
        <taxon>Eurotiomycetidae</taxon>
        <taxon>Eurotiales</taxon>
        <taxon>Aspergillaceae</taxon>
        <taxon>Aspergillus</taxon>
        <taxon>Aspergillus subgen. Circumdati</taxon>
    </lineage>
</organism>
<keyword evidence="2" id="KW-1185">Reference proteome</keyword>